<evidence type="ECO:0000313" key="2">
    <source>
        <dbReference type="Proteomes" id="UP000265080"/>
    </source>
</evidence>
<keyword evidence="2" id="KW-1185">Reference proteome</keyword>
<name>A0A3P8RTY2_AMPPE</name>
<dbReference type="Gene3D" id="1.25.40.20">
    <property type="entry name" value="Ankyrin repeat-containing domain"/>
    <property type="match status" value="1"/>
</dbReference>
<reference evidence="1" key="2">
    <citation type="submission" date="2025-08" db="UniProtKB">
        <authorList>
            <consortium name="Ensembl"/>
        </authorList>
    </citation>
    <scope>IDENTIFICATION</scope>
</reference>
<reference evidence="1 2" key="1">
    <citation type="submission" date="2018-03" db="EMBL/GenBank/DDBJ databases">
        <title>Finding Nemo's genes: A chromosome-scale reference assembly of the genome of the orange clownfish Amphiprion percula.</title>
        <authorList>
            <person name="Lehmann R."/>
        </authorList>
    </citation>
    <scope>NUCLEOTIDE SEQUENCE</scope>
</reference>
<sequence length="277" mass="31153">CPPGLGLSSSREPPGFCPRTAFSFYCAVRERLPVWLLEDMRTMEVFCWEDGHPRAFLPSEALLYTLVHDHQDYARYLLNRYSVSALKAPRCSFCCCRSTGAPHLNVAVRYNRVAILGMMVEALKDCGMKNQRREYLDSCGGCSHVADAGKTAVQLAVELSHPECLLLLLVQGARPDGLDAALQRLVSCDVSERRHAQRCLDFLLLFLPEPPLLRRLQDESQRWQSLLGNEVFSWLCGLAPPPLLLQALRCLARSGPDQISTLPNFLQPTRLDQTRLN</sequence>
<reference evidence="1" key="3">
    <citation type="submission" date="2025-09" db="UniProtKB">
        <authorList>
            <consortium name="Ensembl"/>
        </authorList>
    </citation>
    <scope>IDENTIFICATION</scope>
</reference>
<dbReference type="GeneTree" id="ENSGT00390000018116"/>
<evidence type="ECO:0000313" key="1">
    <source>
        <dbReference type="Ensembl" id="ENSAPEP00000003397.1"/>
    </source>
</evidence>
<dbReference type="InterPro" id="IPR036770">
    <property type="entry name" value="Ankyrin_rpt-contain_sf"/>
</dbReference>
<accession>A0A3P8RTY2</accession>
<dbReference type="SUPFAM" id="SSF48403">
    <property type="entry name" value="Ankyrin repeat"/>
    <property type="match status" value="1"/>
</dbReference>
<dbReference type="OMA" id="HDHQDYA"/>
<dbReference type="STRING" id="161767.ENSAPEP00000003397"/>
<protein>
    <submittedName>
        <fullName evidence="1">Ankyrin repeat domain 9</fullName>
    </submittedName>
</protein>
<dbReference type="Proteomes" id="UP000265080">
    <property type="component" value="Chromosome 18"/>
</dbReference>
<dbReference type="Ensembl" id="ENSAPET00000003474.1">
    <property type="protein sequence ID" value="ENSAPEP00000003397.1"/>
    <property type="gene ID" value="ENSAPEG00000002426.1"/>
</dbReference>
<dbReference type="AlphaFoldDB" id="A0A3P8RTY2"/>
<proteinExistence type="predicted"/>
<organism evidence="1 2">
    <name type="scientific">Amphiprion percula</name>
    <name type="common">Orange clownfish</name>
    <name type="synonym">Lutjanus percula</name>
    <dbReference type="NCBI Taxonomy" id="161767"/>
    <lineage>
        <taxon>Eukaryota</taxon>
        <taxon>Metazoa</taxon>
        <taxon>Chordata</taxon>
        <taxon>Craniata</taxon>
        <taxon>Vertebrata</taxon>
        <taxon>Euteleostomi</taxon>
        <taxon>Actinopterygii</taxon>
        <taxon>Neopterygii</taxon>
        <taxon>Teleostei</taxon>
        <taxon>Neoteleostei</taxon>
        <taxon>Acanthomorphata</taxon>
        <taxon>Ovalentaria</taxon>
        <taxon>Pomacentridae</taxon>
        <taxon>Amphiprion</taxon>
    </lineage>
</organism>